<dbReference type="GO" id="GO:0005829">
    <property type="term" value="C:cytosol"/>
    <property type="evidence" value="ECO:0007669"/>
    <property type="project" value="TreeGrafter"/>
</dbReference>
<feature type="domain" description="HTH cro/C1-type" evidence="4">
    <location>
        <begin position="14"/>
        <end position="68"/>
    </location>
</feature>
<dbReference type="SUPFAM" id="SSF47413">
    <property type="entry name" value="lambda repressor-like DNA-binding domains"/>
    <property type="match status" value="1"/>
</dbReference>
<dbReference type="InterPro" id="IPR050807">
    <property type="entry name" value="TransReg_Diox_bact_type"/>
</dbReference>
<evidence type="ECO:0000259" key="4">
    <source>
        <dbReference type="PROSITE" id="PS50943"/>
    </source>
</evidence>
<keyword evidence="2" id="KW-0238">DNA-binding</keyword>
<dbReference type="GO" id="GO:0003677">
    <property type="term" value="F:DNA binding"/>
    <property type="evidence" value="ECO:0007669"/>
    <property type="project" value="UniProtKB-KW"/>
</dbReference>
<dbReference type="CDD" id="cd00093">
    <property type="entry name" value="HTH_XRE"/>
    <property type="match status" value="1"/>
</dbReference>
<evidence type="ECO:0000313" key="5">
    <source>
        <dbReference type="EMBL" id="ATP18479.1"/>
    </source>
</evidence>
<dbReference type="SMART" id="SM00530">
    <property type="entry name" value="HTH_XRE"/>
    <property type="match status" value="1"/>
</dbReference>
<accession>A0A2D1R0Y6</accession>
<protein>
    <submittedName>
        <fullName evidence="5">Transcriptional regulator</fullName>
    </submittedName>
</protein>
<dbReference type="AlphaFoldDB" id="A0A2D1R0Y6"/>
<gene>
    <name evidence="5" type="ORF">BV87_08765</name>
</gene>
<name>A0A2D1R0Y6_SPHYA</name>
<dbReference type="GO" id="GO:0003700">
    <property type="term" value="F:DNA-binding transcription factor activity"/>
    <property type="evidence" value="ECO:0007669"/>
    <property type="project" value="TreeGrafter"/>
</dbReference>
<keyword evidence="1" id="KW-0805">Transcription regulation</keyword>
<proteinExistence type="predicted"/>
<organism evidence="5 6">
    <name type="scientific">Sphingobium yanoikuyae</name>
    <name type="common">Sphingomonas yanoikuyae</name>
    <dbReference type="NCBI Taxonomy" id="13690"/>
    <lineage>
        <taxon>Bacteria</taxon>
        <taxon>Pseudomonadati</taxon>
        <taxon>Pseudomonadota</taxon>
        <taxon>Alphaproteobacteria</taxon>
        <taxon>Sphingomonadales</taxon>
        <taxon>Sphingomonadaceae</taxon>
        <taxon>Sphingobium</taxon>
    </lineage>
</organism>
<dbReference type="PANTHER" id="PTHR46797:SF23">
    <property type="entry name" value="HTH-TYPE TRANSCRIPTIONAL REGULATOR SUTR"/>
    <property type="match status" value="1"/>
</dbReference>
<reference evidence="5 6" key="1">
    <citation type="submission" date="2017-04" db="EMBL/GenBank/DDBJ databases">
        <title>Characterization, genome and methylation analysis of a phthalic acid esters degrading strain Sphingobium yanoikuyae SHJ.</title>
        <authorList>
            <person name="Feng L."/>
        </authorList>
    </citation>
    <scope>NUCLEOTIDE SEQUENCE [LARGE SCALE GENOMIC DNA]</scope>
    <source>
        <strain evidence="5 6">SHJ</strain>
    </source>
</reference>
<evidence type="ECO:0000256" key="3">
    <source>
        <dbReference type="ARBA" id="ARBA00023163"/>
    </source>
</evidence>
<keyword evidence="3" id="KW-0804">Transcription</keyword>
<dbReference type="InterPro" id="IPR010982">
    <property type="entry name" value="Lambda_DNA-bd_dom_sf"/>
</dbReference>
<dbReference type="EMBL" id="CP020925">
    <property type="protein sequence ID" value="ATP18479.1"/>
    <property type="molecule type" value="Genomic_DNA"/>
</dbReference>
<dbReference type="Gene3D" id="1.10.260.40">
    <property type="entry name" value="lambda repressor-like DNA-binding domains"/>
    <property type="match status" value="1"/>
</dbReference>
<evidence type="ECO:0000256" key="1">
    <source>
        <dbReference type="ARBA" id="ARBA00023015"/>
    </source>
</evidence>
<sequence length="74" mass="8242">MVVEQDLVPLGEAVRRLRKARGLTQEDLSGLTELHRNHIGGIERGERNITIRTILALAQALEVRPADLLADYSL</sequence>
<evidence type="ECO:0000256" key="2">
    <source>
        <dbReference type="ARBA" id="ARBA00023125"/>
    </source>
</evidence>
<dbReference type="Proteomes" id="UP000037029">
    <property type="component" value="Chromosome"/>
</dbReference>
<evidence type="ECO:0000313" key="6">
    <source>
        <dbReference type="Proteomes" id="UP000037029"/>
    </source>
</evidence>
<dbReference type="Pfam" id="PF01381">
    <property type="entry name" value="HTH_3"/>
    <property type="match status" value="1"/>
</dbReference>
<dbReference type="InterPro" id="IPR001387">
    <property type="entry name" value="Cro/C1-type_HTH"/>
</dbReference>
<dbReference type="PANTHER" id="PTHR46797">
    <property type="entry name" value="HTH-TYPE TRANSCRIPTIONAL REGULATOR"/>
    <property type="match status" value="1"/>
</dbReference>
<dbReference type="PROSITE" id="PS50943">
    <property type="entry name" value="HTH_CROC1"/>
    <property type="match status" value="1"/>
</dbReference>